<dbReference type="AlphaFoldDB" id="A0A396H2N2"/>
<dbReference type="EMBL" id="PSQE01000007">
    <property type="protein sequence ID" value="RHN45385.1"/>
    <property type="molecule type" value="Genomic_DNA"/>
</dbReference>
<sequence length="55" mass="6663">MFRIYNDASTNWRSGFSLCMLRCESQEPKISIPEQLERRDIEHEEWRSNCVQEDV</sequence>
<accession>A0A396H2N2</accession>
<name>A0A396H2N2_MEDTR</name>
<proteinExistence type="predicted"/>
<evidence type="ECO:0000313" key="1">
    <source>
        <dbReference type="EMBL" id="RHN45385.1"/>
    </source>
</evidence>
<dbReference type="Gramene" id="rna39691">
    <property type="protein sequence ID" value="RHN45385.1"/>
    <property type="gene ID" value="gene39691"/>
</dbReference>
<evidence type="ECO:0000313" key="2">
    <source>
        <dbReference type="Proteomes" id="UP000265566"/>
    </source>
</evidence>
<reference evidence="2" key="1">
    <citation type="journal article" date="2018" name="Nat. Plants">
        <title>Whole-genome landscape of Medicago truncatula symbiotic genes.</title>
        <authorList>
            <person name="Pecrix Y."/>
            <person name="Staton S.E."/>
            <person name="Sallet E."/>
            <person name="Lelandais-Briere C."/>
            <person name="Moreau S."/>
            <person name="Carrere S."/>
            <person name="Blein T."/>
            <person name="Jardinaud M.F."/>
            <person name="Latrasse D."/>
            <person name="Zouine M."/>
            <person name="Zahm M."/>
            <person name="Kreplak J."/>
            <person name="Mayjonade B."/>
            <person name="Satge C."/>
            <person name="Perez M."/>
            <person name="Cauet S."/>
            <person name="Marande W."/>
            <person name="Chantry-Darmon C."/>
            <person name="Lopez-Roques C."/>
            <person name="Bouchez O."/>
            <person name="Berard A."/>
            <person name="Debelle F."/>
            <person name="Munos S."/>
            <person name="Bendahmane A."/>
            <person name="Berges H."/>
            <person name="Niebel A."/>
            <person name="Buitink J."/>
            <person name="Frugier F."/>
            <person name="Benhamed M."/>
            <person name="Crespi M."/>
            <person name="Gouzy J."/>
            <person name="Gamas P."/>
        </authorList>
    </citation>
    <scope>NUCLEOTIDE SEQUENCE [LARGE SCALE GENOMIC DNA]</scope>
    <source>
        <strain evidence="2">cv. Jemalong A17</strain>
    </source>
</reference>
<organism evidence="1 2">
    <name type="scientific">Medicago truncatula</name>
    <name type="common">Barrel medic</name>
    <name type="synonym">Medicago tribuloides</name>
    <dbReference type="NCBI Taxonomy" id="3880"/>
    <lineage>
        <taxon>Eukaryota</taxon>
        <taxon>Viridiplantae</taxon>
        <taxon>Streptophyta</taxon>
        <taxon>Embryophyta</taxon>
        <taxon>Tracheophyta</taxon>
        <taxon>Spermatophyta</taxon>
        <taxon>Magnoliopsida</taxon>
        <taxon>eudicotyledons</taxon>
        <taxon>Gunneridae</taxon>
        <taxon>Pentapetalae</taxon>
        <taxon>rosids</taxon>
        <taxon>fabids</taxon>
        <taxon>Fabales</taxon>
        <taxon>Fabaceae</taxon>
        <taxon>Papilionoideae</taxon>
        <taxon>50 kb inversion clade</taxon>
        <taxon>NPAAA clade</taxon>
        <taxon>Hologalegina</taxon>
        <taxon>IRL clade</taxon>
        <taxon>Trifolieae</taxon>
        <taxon>Medicago</taxon>
    </lineage>
</organism>
<gene>
    <name evidence="1" type="ORF">MtrunA17_Chr7g0230341</name>
</gene>
<comment type="caution">
    <text evidence="1">The sequence shown here is derived from an EMBL/GenBank/DDBJ whole genome shotgun (WGS) entry which is preliminary data.</text>
</comment>
<dbReference type="Proteomes" id="UP000265566">
    <property type="component" value="Chromosome 7"/>
</dbReference>
<protein>
    <submittedName>
        <fullName evidence="1">Uncharacterized protein</fullName>
    </submittedName>
</protein>